<feature type="transmembrane region" description="Helical" evidence="2">
    <location>
        <begin position="68"/>
        <end position="88"/>
    </location>
</feature>
<sequence length="150" mass="16571">MNEPNRNPNPNSIDAGEERLPPAPRRPDAPHRHYRIEDDRSYYMYPMEDFGPRRETHAKPTPWYNQRWVLVLALMIAVGAIVFALTGLTQEVTGVNASIQEQTAAIEEQTGALESIGRAVTDLKEAVAVGFDRLIDEVRAAAARMGGGSA</sequence>
<dbReference type="EMBL" id="VCIW01000019">
    <property type="protein sequence ID" value="TLS49716.1"/>
    <property type="molecule type" value="Genomic_DNA"/>
</dbReference>
<feature type="compositionally biased region" description="Basic and acidic residues" evidence="1">
    <location>
        <begin position="16"/>
        <end position="32"/>
    </location>
</feature>
<feature type="compositionally biased region" description="Polar residues" evidence="1">
    <location>
        <begin position="1"/>
        <end position="12"/>
    </location>
</feature>
<evidence type="ECO:0000313" key="3">
    <source>
        <dbReference type="EMBL" id="TLS49716.1"/>
    </source>
</evidence>
<reference evidence="3 4" key="1">
    <citation type="submission" date="2019-05" db="EMBL/GenBank/DDBJ databases">
        <authorList>
            <person name="Narsing Rao M.P."/>
            <person name="Li W.J."/>
        </authorList>
    </citation>
    <scope>NUCLEOTIDE SEQUENCE [LARGE SCALE GENOMIC DNA]</scope>
    <source>
        <strain evidence="3 4">SYSU_K30003</strain>
    </source>
</reference>
<dbReference type="Proteomes" id="UP000309676">
    <property type="component" value="Unassembled WGS sequence"/>
</dbReference>
<name>A0A5R9G5V4_9BACL</name>
<protein>
    <submittedName>
        <fullName evidence="3">Uncharacterized protein</fullName>
    </submittedName>
</protein>
<comment type="caution">
    <text evidence="3">The sequence shown here is derived from an EMBL/GenBank/DDBJ whole genome shotgun (WGS) entry which is preliminary data.</text>
</comment>
<proteinExistence type="predicted"/>
<organism evidence="3 4">
    <name type="scientific">Paenibacillus antri</name>
    <dbReference type="NCBI Taxonomy" id="2582848"/>
    <lineage>
        <taxon>Bacteria</taxon>
        <taxon>Bacillati</taxon>
        <taxon>Bacillota</taxon>
        <taxon>Bacilli</taxon>
        <taxon>Bacillales</taxon>
        <taxon>Paenibacillaceae</taxon>
        <taxon>Paenibacillus</taxon>
    </lineage>
</organism>
<keyword evidence="2" id="KW-0812">Transmembrane</keyword>
<gene>
    <name evidence="3" type="ORF">FE782_23905</name>
</gene>
<keyword evidence="2" id="KW-1133">Transmembrane helix</keyword>
<feature type="region of interest" description="Disordered" evidence="1">
    <location>
        <begin position="1"/>
        <end position="32"/>
    </location>
</feature>
<accession>A0A5R9G5V4</accession>
<evidence type="ECO:0000313" key="4">
    <source>
        <dbReference type="Proteomes" id="UP000309676"/>
    </source>
</evidence>
<keyword evidence="2" id="KW-0472">Membrane</keyword>
<dbReference type="RefSeq" id="WP_138196869.1">
    <property type="nucleotide sequence ID" value="NZ_VCIW01000019.1"/>
</dbReference>
<evidence type="ECO:0000256" key="2">
    <source>
        <dbReference type="SAM" id="Phobius"/>
    </source>
</evidence>
<dbReference type="AlphaFoldDB" id="A0A5R9G5V4"/>
<keyword evidence="4" id="KW-1185">Reference proteome</keyword>
<evidence type="ECO:0000256" key="1">
    <source>
        <dbReference type="SAM" id="MobiDB-lite"/>
    </source>
</evidence>